<feature type="compositionally biased region" description="Acidic residues" evidence="1">
    <location>
        <begin position="29"/>
        <end position="43"/>
    </location>
</feature>
<dbReference type="EMBL" id="LK032198">
    <property type="protein sequence ID" value="CDY27007.1"/>
    <property type="molecule type" value="Genomic_DNA"/>
</dbReference>
<evidence type="ECO:0000313" key="3">
    <source>
        <dbReference type="EMBL" id="CDY27007.1"/>
    </source>
</evidence>
<dbReference type="EMBL" id="HG994370">
    <property type="protein sequence ID" value="CAF2057679.1"/>
    <property type="molecule type" value="Genomic_DNA"/>
</dbReference>
<feature type="compositionally biased region" description="Basic and acidic residues" evidence="1">
    <location>
        <begin position="67"/>
        <end position="80"/>
    </location>
</feature>
<dbReference type="Proteomes" id="UP000028999">
    <property type="component" value="Unassembled WGS sequence"/>
</dbReference>
<feature type="region of interest" description="Disordered" evidence="1">
    <location>
        <begin position="29"/>
        <end position="90"/>
    </location>
</feature>
<accession>A0A078GP94</accession>
<feature type="region of interest" description="Disordered" evidence="1">
    <location>
        <begin position="167"/>
        <end position="188"/>
    </location>
</feature>
<proteinExistence type="predicted"/>
<gene>
    <name evidence="3" type="primary">BnaC06g12230D</name>
    <name evidence="2" type="ORF">DARMORV10_C06P17950.1</name>
    <name evidence="3" type="ORF">GSBRNA2T00036797001</name>
</gene>
<keyword evidence="4" id="KW-1185">Reference proteome</keyword>
<evidence type="ECO:0000256" key="1">
    <source>
        <dbReference type="SAM" id="MobiDB-lite"/>
    </source>
</evidence>
<sequence>MILDIYLFETISIRSTKLNHLCKDDSDVDDEGGVDDGDNDIDNIDNGNGNTDNIDDGDSNIDDVDNGDGKTDNIDNRNSDIDDNDNGNGNHVNVDNKQTLTHLLLVALLLCFLDLMFYLCAIPWEEELIWDGNSTLFISTSTRPTMRIIPENNWNHRYKLLAKEHNIALPPKEDDQTTTERRRPETDP</sequence>
<evidence type="ECO:0000313" key="4">
    <source>
        <dbReference type="Proteomes" id="UP000028999"/>
    </source>
</evidence>
<name>A0A078GP94_BRANA</name>
<organism evidence="3 4">
    <name type="scientific">Brassica napus</name>
    <name type="common">Rape</name>
    <dbReference type="NCBI Taxonomy" id="3708"/>
    <lineage>
        <taxon>Eukaryota</taxon>
        <taxon>Viridiplantae</taxon>
        <taxon>Streptophyta</taxon>
        <taxon>Embryophyta</taxon>
        <taxon>Tracheophyta</taxon>
        <taxon>Spermatophyta</taxon>
        <taxon>Magnoliopsida</taxon>
        <taxon>eudicotyledons</taxon>
        <taxon>Gunneridae</taxon>
        <taxon>Pentapetalae</taxon>
        <taxon>rosids</taxon>
        <taxon>malvids</taxon>
        <taxon>Brassicales</taxon>
        <taxon>Brassicaceae</taxon>
        <taxon>Brassiceae</taxon>
        <taxon>Brassica</taxon>
    </lineage>
</organism>
<reference evidence="3 4" key="1">
    <citation type="journal article" date="2014" name="Science">
        <title>Plant genetics. Early allopolyploid evolution in the post-Neolithic Brassica napus oilseed genome.</title>
        <authorList>
            <person name="Chalhoub B."/>
            <person name="Denoeud F."/>
            <person name="Liu S."/>
            <person name="Parkin I.A."/>
            <person name="Tang H."/>
            <person name="Wang X."/>
            <person name="Chiquet J."/>
            <person name="Belcram H."/>
            <person name="Tong C."/>
            <person name="Samans B."/>
            <person name="Correa M."/>
            <person name="Da Silva C."/>
            <person name="Just J."/>
            <person name="Falentin C."/>
            <person name="Koh C.S."/>
            <person name="Le Clainche I."/>
            <person name="Bernard M."/>
            <person name="Bento P."/>
            <person name="Noel B."/>
            <person name="Labadie K."/>
            <person name="Alberti A."/>
            <person name="Charles M."/>
            <person name="Arnaud D."/>
            <person name="Guo H."/>
            <person name="Daviaud C."/>
            <person name="Alamery S."/>
            <person name="Jabbari K."/>
            <person name="Zhao M."/>
            <person name="Edger P.P."/>
            <person name="Chelaifa H."/>
            <person name="Tack D."/>
            <person name="Lassalle G."/>
            <person name="Mestiri I."/>
            <person name="Schnel N."/>
            <person name="Le Paslier M.C."/>
            <person name="Fan G."/>
            <person name="Renault V."/>
            <person name="Bayer P.E."/>
            <person name="Golicz A.A."/>
            <person name="Manoli S."/>
            <person name="Lee T.H."/>
            <person name="Thi V.H."/>
            <person name="Chalabi S."/>
            <person name="Hu Q."/>
            <person name="Fan C."/>
            <person name="Tollenaere R."/>
            <person name="Lu Y."/>
            <person name="Battail C."/>
            <person name="Shen J."/>
            <person name="Sidebottom C.H."/>
            <person name="Wang X."/>
            <person name="Canaguier A."/>
            <person name="Chauveau A."/>
            <person name="Berard A."/>
            <person name="Deniot G."/>
            <person name="Guan M."/>
            <person name="Liu Z."/>
            <person name="Sun F."/>
            <person name="Lim Y.P."/>
            <person name="Lyons E."/>
            <person name="Town C.D."/>
            <person name="Bancroft I."/>
            <person name="Wang X."/>
            <person name="Meng J."/>
            <person name="Ma J."/>
            <person name="Pires J.C."/>
            <person name="King G.J."/>
            <person name="Brunel D."/>
            <person name="Delourme R."/>
            <person name="Renard M."/>
            <person name="Aury J.M."/>
            <person name="Adams K.L."/>
            <person name="Batley J."/>
            <person name="Snowdon R.J."/>
            <person name="Tost J."/>
            <person name="Edwards D."/>
            <person name="Zhou Y."/>
            <person name="Hua W."/>
            <person name="Sharpe A.G."/>
            <person name="Paterson A.H."/>
            <person name="Guan C."/>
            <person name="Wincker P."/>
        </authorList>
    </citation>
    <scope>NUCLEOTIDE SEQUENCE [LARGE SCALE GENOMIC DNA]</scope>
    <source>
        <strain evidence="4">cv. Darmor-bzh</strain>
    </source>
</reference>
<dbReference type="Proteomes" id="UP001295469">
    <property type="component" value="Chromosome C06"/>
</dbReference>
<reference evidence="2" key="3">
    <citation type="submission" date="2021-01" db="EMBL/GenBank/DDBJ databases">
        <authorList>
            <consortium name="Genoscope - CEA"/>
            <person name="William W."/>
        </authorList>
    </citation>
    <scope>NUCLEOTIDE SEQUENCE</scope>
</reference>
<protein>
    <submittedName>
        <fullName evidence="2">(rape) hypothetical protein</fullName>
    </submittedName>
    <submittedName>
        <fullName evidence="3">BnaC06g12230D protein</fullName>
    </submittedName>
</protein>
<dbReference type="PaxDb" id="3708-A0A078GP94"/>
<dbReference type="AlphaFoldDB" id="A0A078GP94"/>
<evidence type="ECO:0000313" key="2">
    <source>
        <dbReference type="EMBL" id="CAF2057679.1"/>
    </source>
</evidence>
<reference evidence="3" key="2">
    <citation type="submission" date="2014-06" db="EMBL/GenBank/DDBJ databases">
        <authorList>
            <person name="Genoscope - CEA"/>
        </authorList>
    </citation>
    <scope>NUCLEOTIDE SEQUENCE</scope>
</reference>
<feature type="compositionally biased region" description="Acidic residues" evidence="1">
    <location>
        <begin position="53"/>
        <end position="66"/>
    </location>
</feature>
<dbReference type="Gramene" id="CDY27007">
    <property type="protein sequence ID" value="CDY27007"/>
    <property type="gene ID" value="GSBRNA2T00036797001"/>
</dbReference>